<dbReference type="SUPFAM" id="SSF46689">
    <property type="entry name" value="Homeodomain-like"/>
    <property type="match status" value="1"/>
</dbReference>
<keyword evidence="1 2" id="KW-0238">DNA-binding</keyword>
<dbReference type="SUPFAM" id="SSF48498">
    <property type="entry name" value="Tetracyclin repressor-like, C-terminal domain"/>
    <property type="match status" value="1"/>
</dbReference>
<sequence length="160" mass="18739">MEDVADLAGRSRTTLYTYFRGRNDLVLAIRHRLHPETHALFQRIAELVEPTHEQVRQWVDDLAEVFERRRVEWAISMEALSEPALHDSLQADMQAAITVLIEAIGQARSDGRRPRRARVEILFSQLLYTMHLVVIRDVFGDRDDVMDELARVWFEELRES</sequence>
<dbReference type="InterPro" id="IPR009057">
    <property type="entry name" value="Homeodomain-like_sf"/>
</dbReference>
<dbReference type="RefSeq" id="WP_405146697.1">
    <property type="nucleotide sequence ID" value="NZ_CP109527.1"/>
</dbReference>
<keyword evidence="5" id="KW-1185">Reference proteome</keyword>
<accession>A0ABZ1N338</accession>
<name>A0ABZ1N338_9NOCA</name>
<evidence type="ECO:0000259" key="3">
    <source>
        <dbReference type="PROSITE" id="PS50977"/>
    </source>
</evidence>
<dbReference type="Gene3D" id="1.10.357.10">
    <property type="entry name" value="Tetracycline Repressor, domain 2"/>
    <property type="match status" value="1"/>
</dbReference>
<reference evidence="4 5" key="1">
    <citation type="submission" date="2022-10" db="EMBL/GenBank/DDBJ databases">
        <title>The complete genomes of actinobacterial strains from the NBC collection.</title>
        <authorList>
            <person name="Joergensen T.S."/>
            <person name="Alvarez Arevalo M."/>
            <person name="Sterndorff E.B."/>
            <person name="Faurdal D."/>
            <person name="Vuksanovic O."/>
            <person name="Mourched A.-S."/>
            <person name="Charusanti P."/>
            <person name="Shaw S."/>
            <person name="Blin K."/>
            <person name="Weber T."/>
        </authorList>
    </citation>
    <scope>NUCLEOTIDE SEQUENCE [LARGE SCALE GENOMIC DNA]</scope>
    <source>
        <strain evidence="4 5">NBC_01413</strain>
    </source>
</reference>
<evidence type="ECO:0000313" key="5">
    <source>
        <dbReference type="Proteomes" id="UP001621418"/>
    </source>
</evidence>
<evidence type="ECO:0000313" key="4">
    <source>
        <dbReference type="EMBL" id="WTY34377.1"/>
    </source>
</evidence>
<proteinExistence type="predicted"/>
<organism evidence="4 5">
    <name type="scientific">Nocardia salmonicida</name>
    <dbReference type="NCBI Taxonomy" id="53431"/>
    <lineage>
        <taxon>Bacteria</taxon>
        <taxon>Bacillati</taxon>
        <taxon>Actinomycetota</taxon>
        <taxon>Actinomycetes</taxon>
        <taxon>Mycobacteriales</taxon>
        <taxon>Nocardiaceae</taxon>
        <taxon>Nocardia</taxon>
    </lineage>
</organism>
<comment type="caution">
    <text evidence="2">Lacks conserved residue(s) required for the propagation of feature annotation.</text>
</comment>
<protein>
    <submittedName>
        <fullName evidence="4">TetR/AcrR family transcriptional regulator</fullName>
    </submittedName>
</protein>
<evidence type="ECO:0000256" key="1">
    <source>
        <dbReference type="ARBA" id="ARBA00023125"/>
    </source>
</evidence>
<feature type="domain" description="HTH tetR-type" evidence="3">
    <location>
        <begin position="1"/>
        <end position="37"/>
    </location>
</feature>
<dbReference type="PROSITE" id="PS50977">
    <property type="entry name" value="HTH_TETR_2"/>
    <property type="match status" value="1"/>
</dbReference>
<evidence type="ECO:0000256" key="2">
    <source>
        <dbReference type="PROSITE-ProRule" id="PRU00335"/>
    </source>
</evidence>
<dbReference type="InterPro" id="IPR036271">
    <property type="entry name" value="Tet_transcr_reg_TetR-rel_C_sf"/>
</dbReference>
<dbReference type="Proteomes" id="UP001621418">
    <property type="component" value="Chromosome"/>
</dbReference>
<dbReference type="InterPro" id="IPR001647">
    <property type="entry name" value="HTH_TetR"/>
</dbReference>
<gene>
    <name evidence="4" type="ORF">OG308_24060</name>
</gene>
<dbReference type="EMBL" id="CP109527">
    <property type="protein sequence ID" value="WTY34377.1"/>
    <property type="molecule type" value="Genomic_DNA"/>
</dbReference>